<name>A0ABP8A907_9SPHI</name>
<organism evidence="1 2">
    <name type="scientific">Sphingobacterium ginsenosidimutans</name>
    <dbReference type="NCBI Taxonomy" id="687845"/>
    <lineage>
        <taxon>Bacteria</taxon>
        <taxon>Pseudomonadati</taxon>
        <taxon>Bacteroidota</taxon>
        <taxon>Sphingobacteriia</taxon>
        <taxon>Sphingobacteriales</taxon>
        <taxon>Sphingobacteriaceae</taxon>
        <taxon>Sphingobacterium</taxon>
    </lineage>
</organism>
<gene>
    <name evidence="1" type="ORF">GCM10022218_33870</name>
</gene>
<evidence type="ECO:0000313" key="1">
    <source>
        <dbReference type="EMBL" id="GAA4180156.1"/>
    </source>
</evidence>
<dbReference type="RefSeq" id="WP_257091155.1">
    <property type="nucleotide sequence ID" value="NZ_BAAAZK010000007.1"/>
</dbReference>
<accession>A0ABP8A907</accession>
<evidence type="ECO:0000313" key="2">
    <source>
        <dbReference type="Proteomes" id="UP001500167"/>
    </source>
</evidence>
<keyword evidence="2" id="KW-1185">Reference proteome</keyword>
<comment type="caution">
    <text evidence="1">The sequence shown here is derived from an EMBL/GenBank/DDBJ whole genome shotgun (WGS) entry which is preliminary data.</text>
</comment>
<dbReference type="EMBL" id="BAAAZK010000007">
    <property type="protein sequence ID" value="GAA4180156.1"/>
    <property type="molecule type" value="Genomic_DNA"/>
</dbReference>
<dbReference type="Proteomes" id="UP001500167">
    <property type="component" value="Unassembled WGS sequence"/>
</dbReference>
<reference evidence="2" key="1">
    <citation type="journal article" date="2019" name="Int. J. Syst. Evol. Microbiol.">
        <title>The Global Catalogue of Microorganisms (GCM) 10K type strain sequencing project: providing services to taxonomists for standard genome sequencing and annotation.</title>
        <authorList>
            <consortium name="The Broad Institute Genomics Platform"/>
            <consortium name="The Broad Institute Genome Sequencing Center for Infectious Disease"/>
            <person name="Wu L."/>
            <person name="Ma J."/>
        </authorList>
    </citation>
    <scope>NUCLEOTIDE SEQUENCE [LARGE SCALE GENOMIC DNA]</scope>
    <source>
        <strain evidence="2">JCM 16722</strain>
    </source>
</reference>
<protein>
    <submittedName>
        <fullName evidence="1">Uncharacterized protein</fullName>
    </submittedName>
</protein>
<proteinExistence type="predicted"/>
<sequence>MQKPYYNLDFGATMCKLQIKVNDLEVFMLNIDGQVASEIPLNGGIFGSGEQHIEIRALPLEGEKLLNPQANFHYQVKAVDVNTPNWDFIKSFGKHQIGPEPEPKPFLLSKGVFHADVPYVVSNWGDLGNVNEDDLKERLFRIYREIIDAGKKGDYNKLFAAIELTERRNALTLYLSEVEVKSRVDAIRKDIKEGFKMMDLDKHSVVEVAGNGRLCRLVRIDGNSALALENNETAEELIIELWLSQDKNNNLTVF</sequence>